<reference evidence="2" key="1">
    <citation type="journal article" date="2021" name="Microb. Physiol.">
        <title>Proteogenomic Insights into the Physiology of Marine, Sulfate-Reducing, Filamentous Desulfonema limicola and Desulfonema magnum.</title>
        <authorList>
            <person name="Schnaars V."/>
            <person name="Wohlbrand L."/>
            <person name="Scheve S."/>
            <person name="Hinrichs C."/>
            <person name="Reinhardt R."/>
            <person name="Rabus R."/>
        </authorList>
    </citation>
    <scope>NUCLEOTIDE SEQUENCE</scope>
    <source>
        <strain evidence="2">5ac10</strain>
    </source>
</reference>
<feature type="transmembrane region" description="Helical" evidence="1">
    <location>
        <begin position="277"/>
        <end position="298"/>
    </location>
</feature>
<feature type="transmembrane region" description="Helical" evidence="1">
    <location>
        <begin position="349"/>
        <end position="379"/>
    </location>
</feature>
<comment type="similarity">
    <text evidence="1">Belongs to the MlaE permease family.</text>
</comment>
<proteinExistence type="inferred from homology"/>
<dbReference type="InterPro" id="IPR030802">
    <property type="entry name" value="Permease_MalE"/>
</dbReference>
<dbReference type="RefSeq" id="WP_207687931.1">
    <property type="nucleotide sequence ID" value="NZ_CP061799.1"/>
</dbReference>
<sequence length="381" mass="40604">MKPSSQNFQIDFSFPSDNTTLIVHFAGSWKLAEKLPSTDIVVHQIKSASSIKTIGFETSKISDWDTGLLIFVTRIMDFCKNSEIQVDQKGLPPGVQRLLALAGAVPERKGARKTEEKQSWLSRVGKTSIDIFNNTADMIHFTGEVTLAFMKMLAGRARFRGSDMVLTIQECGPNALPIVTLISILVGVILAFVGAIQLKMFGAQIYIADLVGLGMAREMGAMMAAIIMAGRTGSAYAAQLGSMQANEEIDALITLGISPMEFLVLPRMIALGLMMPLLCIYADLMGILGGAVVGIGMMDISPAAYFHQTRNAVALNHFAVGIFKSCVFGILVALSGCMRGMQCGRSASAVGIAATSAVVTAIVAIIVSDALLTILFSIIGI</sequence>
<accession>A0A975BB29</accession>
<keyword evidence="1" id="KW-1133">Transmembrane helix</keyword>
<dbReference type="KEGG" id="dli:dnl_43120"/>
<dbReference type="AlphaFoldDB" id="A0A975BB29"/>
<keyword evidence="1" id="KW-0812">Transmembrane</keyword>
<dbReference type="InterPro" id="IPR003453">
    <property type="entry name" value="ABC_MlaE_roteobac"/>
</dbReference>
<organism evidence="2 3">
    <name type="scientific">Desulfonema limicola</name>
    <dbReference type="NCBI Taxonomy" id="45656"/>
    <lineage>
        <taxon>Bacteria</taxon>
        <taxon>Pseudomonadati</taxon>
        <taxon>Thermodesulfobacteriota</taxon>
        <taxon>Desulfobacteria</taxon>
        <taxon>Desulfobacterales</taxon>
        <taxon>Desulfococcaceae</taxon>
        <taxon>Desulfonema</taxon>
    </lineage>
</organism>
<evidence type="ECO:0000313" key="3">
    <source>
        <dbReference type="Proteomes" id="UP000663720"/>
    </source>
</evidence>
<dbReference type="GO" id="GO:0043190">
    <property type="term" value="C:ATP-binding cassette (ABC) transporter complex"/>
    <property type="evidence" value="ECO:0007669"/>
    <property type="project" value="InterPro"/>
</dbReference>
<feature type="transmembrane region" description="Helical" evidence="1">
    <location>
        <begin position="175"/>
        <end position="198"/>
    </location>
</feature>
<keyword evidence="1" id="KW-0472">Membrane</keyword>
<comment type="caution">
    <text evidence="1">Lacks conserved residue(s) required for the propagation of feature annotation.</text>
</comment>
<dbReference type="Proteomes" id="UP000663720">
    <property type="component" value="Chromosome"/>
</dbReference>
<name>A0A975BB29_9BACT</name>
<keyword evidence="3" id="KW-1185">Reference proteome</keyword>
<dbReference type="EMBL" id="CP061799">
    <property type="protein sequence ID" value="QTA81954.1"/>
    <property type="molecule type" value="Genomic_DNA"/>
</dbReference>
<dbReference type="GO" id="GO:0005548">
    <property type="term" value="F:phospholipid transporter activity"/>
    <property type="evidence" value="ECO:0007669"/>
    <property type="project" value="TreeGrafter"/>
</dbReference>
<protein>
    <submittedName>
        <fullName evidence="2">ABC transport system, permease protein, MlaE-like</fullName>
    </submittedName>
</protein>
<dbReference type="PANTHER" id="PTHR30188">
    <property type="entry name" value="ABC TRANSPORTER PERMEASE PROTEIN-RELATED"/>
    <property type="match status" value="1"/>
</dbReference>
<dbReference type="Pfam" id="PF02405">
    <property type="entry name" value="MlaE"/>
    <property type="match status" value="1"/>
</dbReference>
<evidence type="ECO:0000313" key="2">
    <source>
        <dbReference type="EMBL" id="QTA81954.1"/>
    </source>
</evidence>
<dbReference type="NCBIfam" id="TIGR00056">
    <property type="entry name" value="MlaE family lipid ABC transporter permease subunit"/>
    <property type="match status" value="1"/>
</dbReference>
<gene>
    <name evidence="2" type="ORF">dnl_43120</name>
</gene>
<evidence type="ECO:0000256" key="1">
    <source>
        <dbReference type="RuleBase" id="RU362044"/>
    </source>
</evidence>
<feature type="transmembrane region" description="Helical" evidence="1">
    <location>
        <begin position="318"/>
        <end position="337"/>
    </location>
</feature>
<dbReference type="PANTHER" id="PTHR30188:SF3">
    <property type="entry name" value="ABC TRANSPORTER PERMEASE"/>
    <property type="match status" value="1"/>
</dbReference>